<dbReference type="EMBL" id="CP002116">
    <property type="protein sequence ID" value="ADK80254.1"/>
    <property type="molecule type" value="Genomic_DNA"/>
</dbReference>
<dbReference type="eggNOG" id="ENOG5032D6Z">
    <property type="taxonomic scope" value="Bacteria"/>
</dbReference>
<dbReference type="AlphaFoldDB" id="E1R105"/>
<proteinExistence type="predicted"/>
<dbReference type="OrthoDB" id="979204at2"/>
<dbReference type="Proteomes" id="UP000002318">
    <property type="component" value="Chromosome"/>
</dbReference>
<gene>
    <name evidence="1" type="ordered locus">Spirs_1124</name>
</gene>
<reference evidence="1 2" key="1">
    <citation type="journal article" date="2010" name="Stand. Genomic Sci.">
        <title>Complete genome sequence of Spirochaeta smaragdinae type strain (SEBR 4228).</title>
        <authorList>
            <person name="Mavromatis K."/>
            <person name="Yasawong M."/>
            <person name="Chertkov O."/>
            <person name="Lapidus A."/>
            <person name="Lucas S."/>
            <person name="Nolan M."/>
            <person name="Del Rio T.G."/>
            <person name="Tice H."/>
            <person name="Cheng J.F."/>
            <person name="Pitluck S."/>
            <person name="Liolios K."/>
            <person name="Ivanova N."/>
            <person name="Tapia R."/>
            <person name="Han C."/>
            <person name="Bruce D."/>
            <person name="Goodwin L."/>
            <person name="Pati A."/>
            <person name="Chen A."/>
            <person name="Palaniappan K."/>
            <person name="Land M."/>
            <person name="Hauser L."/>
            <person name="Chang Y.J."/>
            <person name="Jeffries C.D."/>
            <person name="Detter J.C."/>
            <person name="Rohde M."/>
            <person name="Brambilla E."/>
            <person name="Spring S."/>
            <person name="Goker M."/>
            <person name="Sikorski J."/>
            <person name="Woyke T."/>
            <person name="Bristow J."/>
            <person name="Eisen J.A."/>
            <person name="Markowitz V."/>
            <person name="Hugenholtz P."/>
            <person name="Klenk H.P."/>
            <person name="Kyrpides N.C."/>
        </authorList>
    </citation>
    <scope>NUCLEOTIDE SEQUENCE [LARGE SCALE GENOMIC DNA]</scope>
    <source>
        <strain evidence="2">DSM 11293 / JCM 15392 / SEBR 4228</strain>
    </source>
</reference>
<keyword evidence="2" id="KW-1185">Reference proteome</keyword>
<dbReference type="STRING" id="573413.Spirs_1124"/>
<accession>E1R105</accession>
<evidence type="ECO:0000313" key="2">
    <source>
        <dbReference type="Proteomes" id="UP000002318"/>
    </source>
</evidence>
<evidence type="ECO:0000313" key="1">
    <source>
        <dbReference type="EMBL" id="ADK80254.1"/>
    </source>
</evidence>
<name>E1R105_SEDSS</name>
<sequence>MRVPQNGEQTGPQLEDLLHHLSECPGVFLETPLFVSSASEGGVHSLALIFDLFLLQNVKIPIGLKRKLETSWESPQLSERCWRGWQLLAYLFSHSWFYEKKVLAKGFARGLDHMHKLTDIVEASAFIANPARREELCRLALFWCGLRPQGESPEQAEDRLKALDTLFRKDIEAKSSRNRSRAEEIRRKIQEARAREAANTYARE</sequence>
<dbReference type="RefSeq" id="WP_013253718.1">
    <property type="nucleotide sequence ID" value="NC_014364.1"/>
</dbReference>
<protein>
    <submittedName>
        <fullName evidence="1">Uncharacterized protein</fullName>
    </submittedName>
</protein>
<dbReference type="HOGENOM" id="CLU_1342564_0_0_12"/>
<dbReference type="KEGG" id="ssm:Spirs_1124"/>
<organism evidence="1 2">
    <name type="scientific">Sediminispirochaeta smaragdinae (strain DSM 11293 / JCM 15392 / SEBR 4228)</name>
    <name type="common">Spirochaeta smaragdinae</name>
    <dbReference type="NCBI Taxonomy" id="573413"/>
    <lineage>
        <taxon>Bacteria</taxon>
        <taxon>Pseudomonadati</taxon>
        <taxon>Spirochaetota</taxon>
        <taxon>Spirochaetia</taxon>
        <taxon>Spirochaetales</taxon>
        <taxon>Spirochaetaceae</taxon>
        <taxon>Sediminispirochaeta</taxon>
    </lineage>
</organism>